<sequence>MLSALQQGSLVHIIDKTKGIKYLVGEVISRTEPNPDYTNPNLGMTPQSFFDLSVKVGDEKYEFKHLNSTLTTANNGSIIVSENKEGLLSTVEAILYTSKKIIEPENIEYHTQAVADCEAIMKKLNPTFAKEKERDARIESLESKVSGMDDKLDKIFNLINKQ</sequence>
<reference evidence="1 2" key="1">
    <citation type="submission" date="2020-07" db="EMBL/GenBank/DDBJ databases">
        <title>Taxonomic proposal: Crassvirales, a new order of highly abundant and diverse bacterial viruses.</title>
        <authorList>
            <person name="Shkoporov A.N."/>
            <person name="Stockdale S.R."/>
            <person name="Guerin E."/>
            <person name="Ross R.P."/>
            <person name="Hill C."/>
        </authorList>
    </citation>
    <scope>NUCLEOTIDE SEQUENCE [LARGE SCALE GENOMIC DNA]</scope>
</reference>
<evidence type="ECO:0000313" key="1">
    <source>
        <dbReference type="EMBL" id="QOR59855.1"/>
    </source>
</evidence>
<dbReference type="Proteomes" id="UP000593898">
    <property type="component" value="Segment"/>
</dbReference>
<accession>A0A7M1RZI5</accession>
<organism evidence="1 2">
    <name type="scientific">uncultured phage cr271_1</name>
    <dbReference type="NCBI Taxonomy" id="2772078"/>
    <lineage>
        <taxon>Viruses</taxon>
        <taxon>Duplodnaviria</taxon>
        <taxon>Heunggongvirae</taxon>
        <taxon>Uroviricota</taxon>
        <taxon>Caudoviricetes</taxon>
        <taxon>Crassvirales</taxon>
        <taxon>Intestiviridae</taxon>
        <taxon>Obtuvirinae</taxon>
        <taxon>Hacihdavirus</taxon>
        <taxon>Hacihdavirus animalis</taxon>
    </lineage>
</organism>
<dbReference type="EMBL" id="MT774394">
    <property type="protein sequence ID" value="QOR59855.1"/>
    <property type="molecule type" value="Genomic_DNA"/>
</dbReference>
<dbReference type="KEGG" id="vg:65130471"/>
<protein>
    <submittedName>
        <fullName evidence="1">Uncharacterized protein</fullName>
    </submittedName>
</protein>
<dbReference type="RefSeq" id="YP_010112013.1">
    <property type="nucleotide sequence ID" value="NC_055887.1"/>
</dbReference>
<keyword evidence="2" id="KW-1185">Reference proteome</keyword>
<proteinExistence type="predicted"/>
<evidence type="ECO:0000313" key="2">
    <source>
        <dbReference type="Proteomes" id="UP000593898"/>
    </source>
</evidence>
<dbReference type="GeneID" id="65130471"/>
<name>A0A7M1RZI5_9CAUD</name>